<evidence type="ECO:0000313" key="2">
    <source>
        <dbReference type="EMBL" id="KAF2682177.1"/>
    </source>
</evidence>
<reference evidence="2" key="1">
    <citation type="journal article" date="2020" name="Stud. Mycol.">
        <title>101 Dothideomycetes genomes: a test case for predicting lifestyles and emergence of pathogens.</title>
        <authorList>
            <person name="Haridas S."/>
            <person name="Albert R."/>
            <person name="Binder M."/>
            <person name="Bloem J."/>
            <person name="Labutti K."/>
            <person name="Salamov A."/>
            <person name="Andreopoulos B."/>
            <person name="Baker S."/>
            <person name="Barry K."/>
            <person name="Bills G."/>
            <person name="Bluhm B."/>
            <person name="Cannon C."/>
            <person name="Castanera R."/>
            <person name="Culley D."/>
            <person name="Daum C."/>
            <person name="Ezra D."/>
            <person name="Gonzalez J."/>
            <person name="Henrissat B."/>
            <person name="Kuo A."/>
            <person name="Liang C."/>
            <person name="Lipzen A."/>
            <person name="Lutzoni F."/>
            <person name="Magnuson J."/>
            <person name="Mondo S."/>
            <person name="Nolan M."/>
            <person name="Ohm R."/>
            <person name="Pangilinan J."/>
            <person name="Park H.-J."/>
            <person name="Ramirez L."/>
            <person name="Alfaro M."/>
            <person name="Sun H."/>
            <person name="Tritt A."/>
            <person name="Yoshinaga Y."/>
            <person name="Zwiers L.-H."/>
            <person name="Turgeon B."/>
            <person name="Goodwin S."/>
            <person name="Spatafora J."/>
            <person name="Crous P."/>
            <person name="Grigoriev I."/>
        </authorList>
    </citation>
    <scope>NUCLEOTIDE SEQUENCE</scope>
    <source>
        <strain evidence="2">CBS 122367</strain>
    </source>
</reference>
<dbReference type="Proteomes" id="UP000799291">
    <property type="component" value="Unassembled WGS sequence"/>
</dbReference>
<dbReference type="EMBL" id="MU005588">
    <property type="protein sequence ID" value="KAF2682177.1"/>
    <property type="molecule type" value="Genomic_DNA"/>
</dbReference>
<gene>
    <name evidence="2" type="ORF">K458DRAFT_456042</name>
</gene>
<keyword evidence="3" id="KW-1185">Reference proteome</keyword>
<accession>A0A6G1IV94</accession>
<protein>
    <submittedName>
        <fullName evidence="2">Uncharacterized protein</fullName>
    </submittedName>
</protein>
<organism evidence="2 3">
    <name type="scientific">Lentithecium fluviatile CBS 122367</name>
    <dbReference type="NCBI Taxonomy" id="1168545"/>
    <lineage>
        <taxon>Eukaryota</taxon>
        <taxon>Fungi</taxon>
        <taxon>Dikarya</taxon>
        <taxon>Ascomycota</taxon>
        <taxon>Pezizomycotina</taxon>
        <taxon>Dothideomycetes</taxon>
        <taxon>Pleosporomycetidae</taxon>
        <taxon>Pleosporales</taxon>
        <taxon>Massarineae</taxon>
        <taxon>Lentitheciaceae</taxon>
        <taxon>Lentithecium</taxon>
    </lineage>
</organism>
<evidence type="ECO:0000256" key="1">
    <source>
        <dbReference type="SAM" id="MobiDB-lite"/>
    </source>
</evidence>
<proteinExistence type="predicted"/>
<sequence>MADARKFSWDKSVGFASESDSDRANVSSQVMDPGGRGTMNANIHSEATLFMRSVKTVGEGEGIMYTVGTRRSYKDLFGKSPQGYFWSHGLPTSKMPASSTDSLCRRFVRVIGSRIQWESSFLWGAWVTCVLSTYDWLTWKFVKACRGDMLGTETAFATCPFEALASMKSTGRLSNNRALDDAMC</sequence>
<dbReference type="AlphaFoldDB" id="A0A6G1IV94"/>
<name>A0A6G1IV94_9PLEO</name>
<evidence type="ECO:0000313" key="3">
    <source>
        <dbReference type="Proteomes" id="UP000799291"/>
    </source>
</evidence>
<feature type="region of interest" description="Disordered" evidence="1">
    <location>
        <begin position="17"/>
        <end position="37"/>
    </location>
</feature>